<evidence type="ECO:0000256" key="2">
    <source>
        <dbReference type="ARBA" id="ARBA00012383"/>
    </source>
</evidence>
<evidence type="ECO:0000256" key="1">
    <source>
        <dbReference type="ARBA" id="ARBA00002623"/>
    </source>
</evidence>
<dbReference type="Gene3D" id="3.40.50.300">
    <property type="entry name" value="P-loop containing nucleotide triphosphate hydrolases"/>
    <property type="match status" value="1"/>
</dbReference>
<evidence type="ECO:0000313" key="9">
    <source>
        <dbReference type="EMBL" id="SBV53324.1"/>
    </source>
</evidence>
<evidence type="ECO:0000256" key="5">
    <source>
        <dbReference type="ARBA" id="ARBA00022712"/>
    </source>
</evidence>
<gene>
    <name evidence="9" type="ORF">XBLMG947_4152</name>
    <name evidence="8" type="ORF">XbrCFBP1976_21170</name>
</gene>
<evidence type="ECO:0000313" key="10">
    <source>
        <dbReference type="Proteomes" id="UP000092503"/>
    </source>
</evidence>
<evidence type="ECO:0000256" key="4">
    <source>
        <dbReference type="ARBA" id="ARBA00022679"/>
    </source>
</evidence>
<dbReference type="EC" id="2.5.1.27" evidence="2 7"/>
<sequence>MSCILHLIWGPTCSGKTEVGVALAEQTGWPVIALDRVQCCPEMSTCSGRPLSAELRGTRRIYLASRAVREGIIPADEAHALLVDLVDRHSAASGVILEGGSISLINRMILDPHWANDWQWRSHRLLLGNRADFLDRALRRVEKMLRTGMERPSLLEELVALWPNFALRPILEDIDGYRYAIRFARQWNLPVAQLLSLGDETKQRLIHGIAKEYLGHAQWQERDLLTLPASWQAQEVSMGGSKSGSHHRL</sequence>
<keyword evidence="4 7" id="KW-0808">Transferase</keyword>
<dbReference type="GO" id="GO:0009691">
    <property type="term" value="P:cytokinin biosynthetic process"/>
    <property type="evidence" value="ECO:0007669"/>
    <property type="project" value="UniProtKB-UniRule"/>
</dbReference>
<evidence type="ECO:0000313" key="11">
    <source>
        <dbReference type="Proteomes" id="UP000239710"/>
    </source>
</evidence>
<dbReference type="Gene3D" id="1.10.287.890">
    <property type="entry name" value="Crystal structure of tRNA isopentenylpyrophosphate transferase (bh2366) domain"/>
    <property type="match status" value="1"/>
</dbReference>
<keyword evidence="5 7" id="KW-0203">Cytokinin biosynthesis</keyword>
<dbReference type="Pfam" id="PF01745">
    <property type="entry name" value="IPT"/>
    <property type="match status" value="1"/>
</dbReference>
<dbReference type="AlphaFoldDB" id="A0A1C3NSK6"/>
<accession>A0A1C3NSK6</accession>
<reference evidence="8 11" key="2">
    <citation type="submission" date="2016-08" db="EMBL/GenBank/DDBJ databases">
        <title>Evolution of the type three secretion system and type three effector repertoires in Xanthomonas.</title>
        <authorList>
            <person name="Merda D."/>
            <person name="Briand M."/>
            <person name="Bosis E."/>
            <person name="Rousseau C."/>
            <person name="Portier P."/>
            <person name="Jacques M.-A."/>
            <person name="Fischer-Le Saux M."/>
        </authorList>
    </citation>
    <scope>NUCLEOTIDE SEQUENCE [LARGE SCALE GENOMIC DNA]</scope>
    <source>
        <strain evidence="8 11">CFBP1976</strain>
    </source>
</reference>
<dbReference type="EMBL" id="MDCE01000076">
    <property type="protein sequence ID" value="PPV04648.1"/>
    <property type="molecule type" value="Genomic_DNA"/>
</dbReference>
<evidence type="ECO:0000313" key="8">
    <source>
        <dbReference type="EMBL" id="PPV04648.1"/>
    </source>
</evidence>
<dbReference type="RefSeq" id="WP_065470395.1">
    <property type="nucleotide sequence ID" value="NZ_MDCE01000076.1"/>
</dbReference>
<comment type="function">
    <text evidence="1">Transfers dimethylallyl groups to AMP as part of the biosynthesis of cytokinin phytohormones.</text>
</comment>
<dbReference type="Proteomes" id="UP000092503">
    <property type="component" value="Unassembled WGS sequence"/>
</dbReference>
<evidence type="ECO:0000256" key="6">
    <source>
        <dbReference type="ARBA" id="ARBA00047975"/>
    </source>
</evidence>
<name>A0A1C3NSK6_9XANT</name>
<keyword evidence="11" id="KW-1185">Reference proteome</keyword>
<dbReference type="OrthoDB" id="8293568at2"/>
<dbReference type="InterPro" id="IPR027417">
    <property type="entry name" value="P-loop_NTPase"/>
</dbReference>
<dbReference type="Proteomes" id="UP000239710">
    <property type="component" value="Unassembled WGS sequence"/>
</dbReference>
<dbReference type="SUPFAM" id="SSF52540">
    <property type="entry name" value="P-loop containing nucleoside triphosphate hydrolases"/>
    <property type="match status" value="1"/>
</dbReference>
<dbReference type="InterPro" id="IPR002648">
    <property type="entry name" value="Tzs"/>
</dbReference>
<dbReference type="STRING" id="56449.XBLMG947_4152"/>
<dbReference type="EMBL" id="FLTX01000115">
    <property type="protein sequence ID" value="SBV53324.1"/>
    <property type="molecule type" value="Genomic_DNA"/>
</dbReference>
<proteinExistence type="predicted"/>
<dbReference type="GO" id="GO:0009824">
    <property type="term" value="F:AMP dimethylallyltransferase activity"/>
    <property type="evidence" value="ECO:0007669"/>
    <property type="project" value="UniProtKB-UniRule"/>
</dbReference>
<evidence type="ECO:0000256" key="3">
    <source>
        <dbReference type="ARBA" id="ARBA00016587"/>
    </source>
</evidence>
<comment type="catalytic activity">
    <reaction evidence="6 7">
        <text>dimethylallyl diphosphate + AMP = N(6)-(dimethylallyl)adenosine 5'-phosphate + diphosphate</text>
        <dbReference type="Rhea" id="RHEA:15285"/>
        <dbReference type="ChEBI" id="CHEBI:33019"/>
        <dbReference type="ChEBI" id="CHEBI:57526"/>
        <dbReference type="ChEBI" id="CHEBI:57623"/>
        <dbReference type="ChEBI" id="CHEBI:456215"/>
        <dbReference type="EC" id="2.5.1.27"/>
    </reaction>
</comment>
<evidence type="ECO:0000256" key="7">
    <source>
        <dbReference type="PIRNR" id="PIRNR000507"/>
    </source>
</evidence>
<organism evidence="9 10">
    <name type="scientific">Xanthomonas bromi</name>
    <dbReference type="NCBI Taxonomy" id="56449"/>
    <lineage>
        <taxon>Bacteria</taxon>
        <taxon>Pseudomonadati</taxon>
        <taxon>Pseudomonadota</taxon>
        <taxon>Gammaproteobacteria</taxon>
        <taxon>Lysobacterales</taxon>
        <taxon>Lysobacteraceae</taxon>
        <taxon>Xanthomonas</taxon>
    </lineage>
</organism>
<reference evidence="9 10" key="1">
    <citation type="submission" date="2016-06" db="EMBL/GenBank/DDBJ databases">
        <authorList>
            <person name="Kjaerup R.B."/>
            <person name="Dalgaard T.S."/>
            <person name="Juul-Madsen H.R."/>
        </authorList>
    </citation>
    <scope>NUCLEOTIDE SEQUENCE [LARGE SCALE GENOMIC DNA]</scope>
    <source>
        <strain evidence="9">LMG947</strain>
    </source>
</reference>
<protein>
    <recommendedName>
        <fullName evidence="3 7">Adenylate dimethylallyltransferase</fullName>
        <ecNumber evidence="2 7">2.5.1.27</ecNumber>
    </recommendedName>
    <alternativeName>
        <fullName evidence="7">Isopentenyl transferase</fullName>
    </alternativeName>
</protein>
<dbReference type="PIRSF" id="PIRSF000507">
    <property type="entry name" value="IPT"/>
    <property type="match status" value="1"/>
</dbReference>